<keyword evidence="3" id="KW-0949">S-adenosyl-L-methionine</keyword>
<dbReference type="GO" id="GO:0032259">
    <property type="term" value="P:methylation"/>
    <property type="evidence" value="ECO:0007669"/>
    <property type="project" value="UniProtKB-KW"/>
</dbReference>
<dbReference type="InterPro" id="IPR001077">
    <property type="entry name" value="COMT_C"/>
</dbReference>
<dbReference type="InterPro" id="IPR036390">
    <property type="entry name" value="WH_DNA-bd_sf"/>
</dbReference>
<evidence type="ECO:0000313" key="7">
    <source>
        <dbReference type="Proteomes" id="UP001175226"/>
    </source>
</evidence>
<name>A0AA39JBZ0_9AGAR</name>
<dbReference type="PANTHER" id="PTHR43712:SF2">
    <property type="entry name" value="O-METHYLTRANSFERASE CICE"/>
    <property type="match status" value="1"/>
</dbReference>
<dbReference type="InterPro" id="IPR029063">
    <property type="entry name" value="SAM-dependent_MTases_sf"/>
</dbReference>
<dbReference type="EMBL" id="JAUEPT010000046">
    <property type="protein sequence ID" value="KAK0437893.1"/>
    <property type="molecule type" value="Genomic_DNA"/>
</dbReference>
<keyword evidence="7" id="KW-1185">Reference proteome</keyword>
<feature type="domain" description="O-methyltransferase dimerisation" evidence="5">
    <location>
        <begin position="101"/>
        <end position="177"/>
    </location>
</feature>
<dbReference type="SUPFAM" id="SSF53335">
    <property type="entry name" value="S-adenosyl-L-methionine-dependent methyltransferases"/>
    <property type="match status" value="1"/>
</dbReference>
<keyword evidence="2" id="KW-0808">Transferase</keyword>
<dbReference type="GO" id="GO:0046983">
    <property type="term" value="F:protein dimerization activity"/>
    <property type="evidence" value="ECO:0007669"/>
    <property type="project" value="InterPro"/>
</dbReference>
<organism evidence="6 7">
    <name type="scientific">Armillaria borealis</name>
    <dbReference type="NCBI Taxonomy" id="47425"/>
    <lineage>
        <taxon>Eukaryota</taxon>
        <taxon>Fungi</taxon>
        <taxon>Dikarya</taxon>
        <taxon>Basidiomycota</taxon>
        <taxon>Agaricomycotina</taxon>
        <taxon>Agaricomycetes</taxon>
        <taxon>Agaricomycetidae</taxon>
        <taxon>Agaricales</taxon>
        <taxon>Marasmiineae</taxon>
        <taxon>Physalacriaceae</taxon>
        <taxon>Armillaria</taxon>
    </lineage>
</organism>
<dbReference type="SUPFAM" id="SSF46785">
    <property type="entry name" value="Winged helix' DNA-binding domain"/>
    <property type="match status" value="1"/>
</dbReference>
<evidence type="ECO:0000259" key="4">
    <source>
        <dbReference type="Pfam" id="PF00891"/>
    </source>
</evidence>
<evidence type="ECO:0000313" key="6">
    <source>
        <dbReference type="EMBL" id="KAK0437893.1"/>
    </source>
</evidence>
<dbReference type="InterPro" id="IPR016461">
    <property type="entry name" value="COMT-like"/>
</dbReference>
<evidence type="ECO:0000256" key="1">
    <source>
        <dbReference type="ARBA" id="ARBA00022603"/>
    </source>
</evidence>
<dbReference type="GO" id="GO:0008171">
    <property type="term" value="F:O-methyltransferase activity"/>
    <property type="evidence" value="ECO:0007669"/>
    <property type="project" value="InterPro"/>
</dbReference>
<dbReference type="AlphaFoldDB" id="A0AA39JBZ0"/>
<dbReference type="Pfam" id="PF00891">
    <property type="entry name" value="Methyltransf_2"/>
    <property type="match status" value="1"/>
</dbReference>
<proteinExistence type="predicted"/>
<reference evidence="6" key="1">
    <citation type="submission" date="2023-06" db="EMBL/GenBank/DDBJ databases">
        <authorList>
            <consortium name="Lawrence Berkeley National Laboratory"/>
            <person name="Ahrendt S."/>
            <person name="Sahu N."/>
            <person name="Indic B."/>
            <person name="Wong-Bajracharya J."/>
            <person name="Merenyi Z."/>
            <person name="Ke H.-M."/>
            <person name="Monk M."/>
            <person name="Kocsube S."/>
            <person name="Drula E."/>
            <person name="Lipzen A."/>
            <person name="Balint B."/>
            <person name="Henrissat B."/>
            <person name="Andreopoulos B."/>
            <person name="Martin F.M."/>
            <person name="Harder C.B."/>
            <person name="Rigling D."/>
            <person name="Ford K.L."/>
            <person name="Foster G.D."/>
            <person name="Pangilinan J."/>
            <person name="Papanicolaou A."/>
            <person name="Barry K."/>
            <person name="LaButti K."/>
            <person name="Viragh M."/>
            <person name="Koriabine M."/>
            <person name="Yan M."/>
            <person name="Riley R."/>
            <person name="Champramary S."/>
            <person name="Plett K.L."/>
            <person name="Tsai I.J."/>
            <person name="Slot J."/>
            <person name="Sipos G."/>
            <person name="Plett J."/>
            <person name="Nagy L.G."/>
            <person name="Grigoriev I.V."/>
        </authorList>
    </citation>
    <scope>NUCLEOTIDE SEQUENCE</scope>
    <source>
        <strain evidence="6">FPL87.14</strain>
    </source>
</reference>
<dbReference type="Proteomes" id="UP001175226">
    <property type="component" value="Unassembled WGS sequence"/>
</dbReference>
<accession>A0AA39JBZ0</accession>
<dbReference type="Pfam" id="PF08100">
    <property type="entry name" value="Dimerisation"/>
    <property type="match status" value="1"/>
</dbReference>
<dbReference type="PROSITE" id="PS51683">
    <property type="entry name" value="SAM_OMT_II"/>
    <property type="match status" value="1"/>
</dbReference>
<dbReference type="InterPro" id="IPR036388">
    <property type="entry name" value="WH-like_DNA-bd_sf"/>
</dbReference>
<gene>
    <name evidence="6" type="ORF">EV421DRAFT_1827345</name>
</gene>
<comment type="caution">
    <text evidence="6">The sequence shown here is derived from an EMBL/GenBank/DDBJ whole genome shotgun (WGS) entry which is preliminary data.</text>
</comment>
<dbReference type="InterPro" id="IPR012967">
    <property type="entry name" value="COMT_dimerisation"/>
</dbReference>
<protein>
    <submittedName>
        <fullName evidence="6">O-methyltransferase</fullName>
    </submittedName>
</protein>
<evidence type="ECO:0000259" key="5">
    <source>
        <dbReference type="Pfam" id="PF08100"/>
    </source>
</evidence>
<evidence type="ECO:0000256" key="3">
    <source>
        <dbReference type="ARBA" id="ARBA00022691"/>
    </source>
</evidence>
<dbReference type="Gene3D" id="3.40.50.150">
    <property type="entry name" value="Vaccinia Virus protein VP39"/>
    <property type="match status" value="1"/>
</dbReference>
<dbReference type="Gene3D" id="1.10.10.10">
    <property type="entry name" value="Winged helix-like DNA-binding domain superfamily/Winged helix DNA-binding domain"/>
    <property type="match status" value="1"/>
</dbReference>
<keyword evidence="1" id="KW-0489">Methyltransferase</keyword>
<dbReference type="PANTHER" id="PTHR43712">
    <property type="entry name" value="PUTATIVE (AFU_ORTHOLOGUE AFUA_4G14580)-RELATED"/>
    <property type="match status" value="1"/>
</dbReference>
<evidence type="ECO:0000256" key="2">
    <source>
        <dbReference type="ARBA" id="ARBA00022679"/>
    </source>
</evidence>
<feature type="domain" description="O-methyltransferase C-terminal" evidence="4">
    <location>
        <begin position="233"/>
        <end position="416"/>
    </location>
</feature>
<sequence length="494" mass="53800">MSPLSAFKLHRPHFGSSHRMSSPSPFKQLSNLISASVDQIESHYKSNSNLQYPSLDAPFDPTSPSEALSMDPAVIPATMVIVSACAQLSATVNLPAMTMYDAIGGFHLSSVLRAALEANVVEILRGHPQGLHVRDIAAQNEMEPVKLGRVLRLLATHHIFNEMAPDTFSNNRISSMMDTLKSVDEIKASPENKHVRATGVSALLEHSADEVFKSSAYLAEVLLDKQLGHSDDHKDCPFSYAFKTDKSLFDWYEELGNEFRLKRFSAAMEGAAKLDPPNATLAGFQWGSLANGSVVVDVGGGMGHSMLKVHKEHPSLKIVVQDRPKVIEQAKQFWSTNDADTASSGSVTLQAQDFFAPQQVRAPAVFMCRMIFYNYGKSVAANILKQLRSAMASNTKLLIIDQIVPYACPNETTQSLTSSIKGVGQLPAPLPLLANLGKANLITVIGDLQMYTLQGGEERTLGSFIDLLGSEGWKIEEVFTIPGSIHKQILAVPI</sequence>